<dbReference type="InterPro" id="IPR050409">
    <property type="entry name" value="E3_ubiq-protein_ligase"/>
</dbReference>
<evidence type="ECO:0000256" key="5">
    <source>
        <dbReference type="ARBA" id="ARBA00022786"/>
    </source>
</evidence>
<dbReference type="GO" id="GO:0006511">
    <property type="term" value="P:ubiquitin-dependent protein catabolic process"/>
    <property type="evidence" value="ECO:0007669"/>
    <property type="project" value="TreeGrafter"/>
</dbReference>
<reference evidence="9" key="1">
    <citation type="submission" date="2022-06" db="EMBL/GenBank/DDBJ databases">
        <authorList>
            <consortium name="SYNGENTA / RWTH Aachen University"/>
        </authorList>
    </citation>
    <scope>NUCLEOTIDE SEQUENCE</scope>
</reference>
<dbReference type="SUPFAM" id="SSF56204">
    <property type="entry name" value="Hect, E3 ligase catalytic domain"/>
    <property type="match status" value="1"/>
</dbReference>
<feature type="region of interest" description="Disordered" evidence="7">
    <location>
        <begin position="80"/>
        <end position="105"/>
    </location>
</feature>
<dbReference type="GO" id="GO:0061630">
    <property type="term" value="F:ubiquitin protein ligase activity"/>
    <property type="evidence" value="ECO:0007669"/>
    <property type="project" value="UniProtKB-EC"/>
</dbReference>
<evidence type="ECO:0000259" key="8">
    <source>
        <dbReference type="PROSITE" id="PS50237"/>
    </source>
</evidence>
<dbReference type="EMBL" id="CALTRL010000587">
    <property type="protein sequence ID" value="CAH7668725.1"/>
    <property type="molecule type" value="Genomic_DNA"/>
</dbReference>
<evidence type="ECO:0000256" key="4">
    <source>
        <dbReference type="ARBA" id="ARBA00022679"/>
    </source>
</evidence>
<feature type="compositionally biased region" description="Low complexity" evidence="7">
    <location>
        <begin position="402"/>
        <end position="415"/>
    </location>
</feature>
<name>A0AAV0AJQ3_PHAPC</name>
<feature type="compositionally biased region" description="Polar residues" evidence="7">
    <location>
        <begin position="95"/>
        <end position="104"/>
    </location>
</feature>
<dbReference type="Pfam" id="PF14377">
    <property type="entry name" value="UBM"/>
    <property type="match status" value="2"/>
</dbReference>
<evidence type="ECO:0000256" key="6">
    <source>
        <dbReference type="PROSITE-ProRule" id="PRU00104"/>
    </source>
</evidence>
<protein>
    <recommendedName>
        <fullName evidence="3">HECT-type E3 ubiquitin transferase</fullName>
        <ecNumber evidence="3">2.3.2.26</ecNumber>
    </recommendedName>
</protein>
<keyword evidence="10" id="KW-1185">Reference proteome</keyword>
<comment type="pathway">
    <text evidence="2">Protein modification; protein ubiquitination.</text>
</comment>
<feature type="domain" description="HECT" evidence="8">
    <location>
        <begin position="682"/>
        <end position="759"/>
    </location>
</feature>
<dbReference type="AlphaFoldDB" id="A0AAV0AJQ3"/>
<dbReference type="GO" id="GO:0005634">
    <property type="term" value="C:nucleus"/>
    <property type="evidence" value="ECO:0007669"/>
    <property type="project" value="TreeGrafter"/>
</dbReference>
<dbReference type="PANTHER" id="PTHR11254:SF67">
    <property type="entry name" value="E3 UBIQUITIN-PROTEIN LIGASE HUWE1"/>
    <property type="match status" value="1"/>
</dbReference>
<feature type="region of interest" description="Disordered" evidence="7">
    <location>
        <begin position="402"/>
        <end position="430"/>
    </location>
</feature>
<keyword evidence="4" id="KW-0808">Transferase</keyword>
<comment type="caution">
    <text evidence="9">The sequence shown here is derived from an EMBL/GenBank/DDBJ whole genome shotgun (WGS) entry which is preliminary data.</text>
</comment>
<sequence length="803" mass="87823">MAWGDWNTLMDCISVVCKLIPNAVTGPGQYERGSFKQHFWGQRPAREELSVPVPSSISTDLLDALPPEIQAEVIRSEVAAEEQRMREEDLERRNTSSGSATRALSASADLDPATFLASLDPTLREAVLLDQDEGFISTLPRNILAKVDALRDQMSRRHHAIRSARERDPLGGLATTSGASQIGTSSKKTLVKADTVQFLDRSGIAALVRLMFFPQPLCRHSLQKVLVNLCENSRSYGTRDAATIDRSFSQVSSRAIKALLRREAHIGPLPQFPGESVPNLIALRCLDALSPLVTANDRVPIYFLTKQEVPVVLHKRSAKKGKGKEKCSTSVTYPLVGLFAPLNRDSLLKQPNLTESITSLLALISRPLTALAKKLEDTKPQASGTSSLGALFLPVPKESTNLGSSSLSLNPSGGPMTSGDAPQGTISKKTETPSNVLEKAPFLAPNDLRMIVNVLDSGKCSSKTFSHTVTFMQVLSTAPHGHEVIAAELLERAQFLGEALLPDLDELAGAIKEASNAAEVRSLTLAKFLSASAQQAKLLRILKTTEFLDAHPLTMTSNDLFSPSGPNPALVDPSAPKIRFRPLWEKLSHCLTLIQERNYMIHIATVLLPLMESFLVVCKRVGISTAKSHRGTQSPRLEDASLDSHRKVLNTMVCNNLGLMSGSFSILVHNPKDSFHSLARRTGDELKYGKLSVQFYDEEGVDAGGVTREWLTILIKQMLDPSYALFTGSDTHSKTYQPNTASSLNPDNHGFFTFCGQVIEKETLPQWFKEARVFYQTTLPSKNSAKIQHAVLALLVPWAKKIS</sequence>
<evidence type="ECO:0000256" key="3">
    <source>
        <dbReference type="ARBA" id="ARBA00012485"/>
    </source>
</evidence>
<feature type="non-terminal residue" evidence="9">
    <location>
        <position position="803"/>
    </location>
</feature>
<comment type="caution">
    <text evidence="6">Lacks conserved residue(s) required for the propagation of feature annotation.</text>
</comment>
<comment type="catalytic activity">
    <reaction evidence="1">
        <text>S-ubiquitinyl-[E2 ubiquitin-conjugating enzyme]-L-cysteine + [acceptor protein]-L-lysine = [E2 ubiquitin-conjugating enzyme]-L-cysteine + N(6)-ubiquitinyl-[acceptor protein]-L-lysine.</text>
        <dbReference type="EC" id="2.3.2.26"/>
    </reaction>
</comment>
<proteinExistence type="predicted"/>
<dbReference type="PROSITE" id="PS50237">
    <property type="entry name" value="HECT"/>
    <property type="match status" value="1"/>
</dbReference>
<organism evidence="9 10">
    <name type="scientific">Phakopsora pachyrhizi</name>
    <name type="common">Asian soybean rust disease fungus</name>
    <dbReference type="NCBI Taxonomy" id="170000"/>
    <lineage>
        <taxon>Eukaryota</taxon>
        <taxon>Fungi</taxon>
        <taxon>Dikarya</taxon>
        <taxon>Basidiomycota</taxon>
        <taxon>Pucciniomycotina</taxon>
        <taxon>Pucciniomycetes</taxon>
        <taxon>Pucciniales</taxon>
        <taxon>Phakopsoraceae</taxon>
        <taxon>Phakopsora</taxon>
    </lineage>
</organism>
<dbReference type="GO" id="GO:0005737">
    <property type="term" value="C:cytoplasm"/>
    <property type="evidence" value="ECO:0007669"/>
    <property type="project" value="TreeGrafter"/>
</dbReference>
<keyword evidence="5 6" id="KW-0833">Ubl conjugation pathway</keyword>
<evidence type="ECO:0000256" key="7">
    <source>
        <dbReference type="SAM" id="MobiDB-lite"/>
    </source>
</evidence>
<evidence type="ECO:0000256" key="1">
    <source>
        <dbReference type="ARBA" id="ARBA00000885"/>
    </source>
</evidence>
<accession>A0AAV0AJQ3</accession>
<evidence type="ECO:0000256" key="2">
    <source>
        <dbReference type="ARBA" id="ARBA00004906"/>
    </source>
</evidence>
<feature type="compositionally biased region" description="Polar residues" evidence="7">
    <location>
        <begin position="174"/>
        <end position="186"/>
    </location>
</feature>
<evidence type="ECO:0000313" key="9">
    <source>
        <dbReference type="EMBL" id="CAH7668725.1"/>
    </source>
</evidence>
<dbReference type="GO" id="GO:0000209">
    <property type="term" value="P:protein polyubiquitination"/>
    <property type="evidence" value="ECO:0007669"/>
    <property type="project" value="TreeGrafter"/>
</dbReference>
<dbReference type="Proteomes" id="UP001153365">
    <property type="component" value="Unassembled WGS sequence"/>
</dbReference>
<feature type="compositionally biased region" description="Basic and acidic residues" evidence="7">
    <location>
        <begin position="81"/>
        <end position="94"/>
    </location>
</feature>
<evidence type="ECO:0000313" key="10">
    <source>
        <dbReference type="Proteomes" id="UP001153365"/>
    </source>
</evidence>
<dbReference type="Gene3D" id="3.90.1750.10">
    <property type="entry name" value="Hect, E3 ligase catalytic domains"/>
    <property type="match status" value="1"/>
</dbReference>
<dbReference type="InterPro" id="IPR035983">
    <property type="entry name" value="Hect_E3_ubiquitin_ligase"/>
</dbReference>
<dbReference type="PANTHER" id="PTHR11254">
    <property type="entry name" value="HECT DOMAIN UBIQUITIN-PROTEIN LIGASE"/>
    <property type="match status" value="1"/>
</dbReference>
<dbReference type="EC" id="2.3.2.26" evidence="3"/>
<dbReference type="InterPro" id="IPR000569">
    <property type="entry name" value="HECT_dom"/>
</dbReference>
<dbReference type="InterPro" id="IPR025527">
    <property type="entry name" value="HUWE1/Rev1_UBM"/>
</dbReference>
<gene>
    <name evidence="9" type="ORF">PPACK8108_LOCUS3267</name>
</gene>
<feature type="region of interest" description="Disordered" evidence="7">
    <location>
        <begin position="166"/>
        <end position="186"/>
    </location>
</feature>